<evidence type="ECO:0000313" key="2">
    <source>
        <dbReference type="EMBL" id="OQE43611.1"/>
    </source>
</evidence>
<dbReference type="InterPro" id="IPR029058">
    <property type="entry name" value="AB_hydrolase_fold"/>
</dbReference>
<protein>
    <recommendedName>
        <fullName evidence="1">Dienelactone hydrolase domain-containing protein</fullName>
    </recommendedName>
</protein>
<dbReference type="PANTHER" id="PTHR17630:SF55">
    <property type="entry name" value="DIENELACTONE HYDROLASE FAMILY PROTEIN (AFU_ORTHOLOGUE AFUA_1G01900)"/>
    <property type="match status" value="1"/>
</dbReference>
<dbReference type="AlphaFoldDB" id="A0A1V6UYW4"/>
<dbReference type="GO" id="GO:0016787">
    <property type="term" value="F:hydrolase activity"/>
    <property type="evidence" value="ECO:0007669"/>
    <property type="project" value="InterPro"/>
</dbReference>
<dbReference type="Gene3D" id="3.40.50.1820">
    <property type="entry name" value="alpha/beta hydrolase"/>
    <property type="match status" value="1"/>
</dbReference>
<name>A0A1V6UYW4_9EURO</name>
<dbReference type="PANTHER" id="PTHR17630">
    <property type="entry name" value="DIENELACTONE HYDROLASE"/>
    <property type="match status" value="1"/>
</dbReference>
<dbReference type="GO" id="GO:0072330">
    <property type="term" value="P:monocarboxylic acid biosynthetic process"/>
    <property type="evidence" value="ECO:0007669"/>
    <property type="project" value="UniProtKB-ARBA"/>
</dbReference>
<dbReference type="GO" id="GO:0017000">
    <property type="term" value="P:antibiotic biosynthetic process"/>
    <property type="evidence" value="ECO:0007669"/>
    <property type="project" value="UniProtKB-ARBA"/>
</dbReference>
<feature type="domain" description="Dienelactone hydrolase" evidence="1">
    <location>
        <begin position="32"/>
        <end position="239"/>
    </location>
</feature>
<gene>
    <name evidence="2" type="ORF">PENCOP_c003G08509</name>
</gene>
<organism evidence="2 3">
    <name type="scientific">Penicillium coprophilum</name>
    <dbReference type="NCBI Taxonomy" id="36646"/>
    <lineage>
        <taxon>Eukaryota</taxon>
        <taxon>Fungi</taxon>
        <taxon>Dikarya</taxon>
        <taxon>Ascomycota</taxon>
        <taxon>Pezizomycotina</taxon>
        <taxon>Eurotiomycetes</taxon>
        <taxon>Eurotiomycetidae</taxon>
        <taxon>Eurotiales</taxon>
        <taxon>Aspergillaceae</taxon>
        <taxon>Penicillium</taxon>
    </lineage>
</organism>
<evidence type="ECO:0000259" key="1">
    <source>
        <dbReference type="Pfam" id="PF01738"/>
    </source>
</evidence>
<dbReference type="SUPFAM" id="SSF53474">
    <property type="entry name" value="alpha/beta-Hydrolases"/>
    <property type="match status" value="1"/>
</dbReference>
<comment type="caution">
    <text evidence="2">The sequence shown here is derived from an EMBL/GenBank/DDBJ whole genome shotgun (WGS) entry which is preliminary data.</text>
</comment>
<dbReference type="EMBL" id="MDDG01000003">
    <property type="protein sequence ID" value="OQE43611.1"/>
    <property type="molecule type" value="Genomic_DNA"/>
</dbReference>
<evidence type="ECO:0000313" key="3">
    <source>
        <dbReference type="Proteomes" id="UP000191500"/>
    </source>
</evidence>
<reference evidence="3" key="1">
    <citation type="journal article" date="2017" name="Nat. Microbiol.">
        <title>Global analysis of biosynthetic gene clusters reveals vast potential of secondary metabolite production in Penicillium species.</title>
        <authorList>
            <person name="Nielsen J.C."/>
            <person name="Grijseels S."/>
            <person name="Prigent S."/>
            <person name="Ji B."/>
            <person name="Dainat J."/>
            <person name="Nielsen K.F."/>
            <person name="Frisvad J.C."/>
            <person name="Workman M."/>
            <person name="Nielsen J."/>
        </authorList>
    </citation>
    <scope>NUCLEOTIDE SEQUENCE [LARGE SCALE GENOMIC DNA]</scope>
    <source>
        <strain evidence="3">IBT 31321</strain>
    </source>
</reference>
<accession>A0A1V6UYW4</accession>
<keyword evidence="3" id="KW-1185">Reference proteome</keyword>
<dbReference type="Pfam" id="PF01738">
    <property type="entry name" value="DLH"/>
    <property type="match status" value="1"/>
</dbReference>
<proteinExistence type="predicted"/>
<dbReference type="STRING" id="36646.A0A1V6UYW4"/>
<dbReference type="Proteomes" id="UP000191500">
    <property type="component" value="Unassembled WGS sequence"/>
</dbReference>
<sequence length="245" mass="27479">MGECCLKGFHWDAQPKGYETKLGNNNCYVTGSNSNLAIMIIHDLYGWKFPNIRILADHYGEEVNAVVYVPDFFTGEELPLDILQDQSQWHKLDLPAFIGRHSRTARESEIVECAKALRSQYHRTGAVGFCYGGWGVFRLGAKGNDLVDCISTAHPSFLEKTDINDVGVPVQIMAPESDPMFTPELKVHSNQVIPTLGVAYDYQYFPGLEHAFAVRGDPKKEGERKGMERAKAAAVSWLKLWLNDI</sequence>
<dbReference type="InterPro" id="IPR002925">
    <property type="entry name" value="Dienelactn_hydro"/>
</dbReference>